<feature type="compositionally biased region" description="Low complexity" evidence="1">
    <location>
        <begin position="1156"/>
        <end position="1188"/>
    </location>
</feature>
<dbReference type="Proteomes" id="UP000246740">
    <property type="component" value="Unassembled WGS sequence"/>
</dbReference>
<reference evidence="2 3" key="1">
    <citation type="journal article" date="2018" name="Mol. Biol. Evol.">
        <title>Broad Genomic Sampling Reveals a Smut Pathogenic Ancestry of the Fungal Clade Ustilaginomycotina.</title>
        <authorList>
            <person name="Kijpornyongpan T."/>
            <person name="Mondo S.J."/>
            <person name="Barry K."/>
            <person name="Sandor L."/>
            <person name="Lee J."/>
            <person name="Lipzen A."/>
            <person name="Pangilinan J."/>
            <person name="LaButti K."/>
            <person name="Hainaut M."/>
            <person name="Henrissat B."/>
            <person name="Grigoriev I.V."/>
            <person name="Spatafora J.W."/>
            <person name="Aime M.C."/>
        </authorList>
    </citation>
    <scope>NUCLEOTIDE SEQUENCE [LARGE SCALE GENOMIC DNA]</scope>
    <source>
        <strain evidence="2 3">MCA 3645</strain>
    </source>
</reference>
<feature type="compositionally biased region" description="Low complexity" evidence="1">
    <location>
        <begin position="617"/>
        <end position="629"/>
    </location>
</feature>
<feature type="compositionally biased region" description="Polar residues" evidence="1">
    <location>
        <begin position="57"/>
        <end position="75"/>
    </location>
</feature>
<dbReference type="GO" id="GO:0000329">
    <property type="term" value="C:fungal-type vacuole membrane"/>
    <property type="evidence" value="ECO:0007669"/>
    <property type="project" value="InterPro"/>
</dbReference>
<gene>
    <name evidence="2" type="ORF">BCV70DRAFT_198143</name>
</gene>
<feature type="compositionally biased region" description="Polar residues" evidence="1">
    <location>
        <begin position="1021"/>
        <end position="1031"/>
    </location>
</feature>
<dbReference type="Pfam" id="PF12505">
    <property type="entry name" value="DUF3712"/>
    <property type="match status" value="2"/>
</dbReference>
<feature type="compositionally biased region" description="Polar residues" evidence="1">
    <location>
        <begin position="598"/>
        <end position="610"/>
    </location>
</feature>
<dbReference type="PANTHER" id="PTHR35895">
    <property type="entry name" value="CHROMOSOME 16, WHOLE GENOME SHOTGUN SEQUENCE"/>
    <property type="match status" value="1"/>
</dbReference>
<dbReference type="InterPro" id="IPR046368">
    <property type="entry name" value="Tag1"/>
</dbReference>
<feature type="compositionally biased region" description="Polar residues" evidence="1">
    <location>
        <begin position="1210"/>
        <end position="1219"/>
    </location>
</feature>
<proteinExistence type="predicted"/>
<feature type="compositionally biased region" description="Low complexity" evidence="1">
    <location>
        <begin position="877"/>
        <end position="889"/>
    </location>
</feature>
<feature type="compositionally biased region" description="Low complexity" evidence="1">
    <location>
        <begin position="92"/>
        <end position="124"/>
    </location>
</feature>
<dbReference type="InParanoid" id="A0A317XU87"/>
<protein>
    <submittedName>
        <fullName evidence="2">Uncharacterized protein</fullName>
    </submittedName>
</protein>
<feature type="region of interest" description="Disordered" evidence="1">
    <location>
        <begin position="869"/>
        <end position="889"/>
    </location>
</feature>
<organism evidence="2 3">
    <name type="scientific">Testicularia cyperi</name>
    <dbReference type="NCBI Taxonomy" id="1882483"/>
    <lineage>
        <taxon>Eukaryota</taxon>
        <taxon>Fungi</taxon>
        <taxon>Dikarya</taxon>
        <taxon>Basidiomycota</taxon>
        <taxon>Ustilaginomycotina</taxon>
        <taxon>Ustilaginomycetes</taxon>
        <taxon>Ustilaginales</taxon>
        <taxon>Anthracoideaceae</taxon>
        <taxon>Testicularia</taxon>
    </lineage>
</organism>
<evidence type="ECO:0000313" key="2">
    <source>
        <dbReference type="EMBL" id="PWZ01864.1"/>
    </source>
</evidence>
<accession>A0A317XU87</accession>
<name>A0A317XU87_9BASI</name>
<sequence length="1583" mass="168110">MPTVLKGIKNPFKRSSKPDRRASFLGKTEPSSTRTTTNAVEPNAATQATAEPPRAAQQGQTASTTPSDSNDSSLAVSKRHREPSNQSLGVDTASLPSTSGSTTSESGFSSSASASPTAATLARSNGTAASNDTKNGKKRNRLSLDLAKEVVSQIVSRSTITVESLQISDLAADGLRITLHLRIGKTGPAKAKVTFPDGLELFLSETDDRSIGTIELPPLRIQTASRTNGIHLDARIRANSASSGALGLDKLLTRLVAESDQAILRVATPTAVVKAYGMSFKSITMEKSIQLQGLNRLGGALRFASDPPPASGQTPRSAIQDFQIVKGDPAQGILFTAQVQLANPSTVTATFGDIQADIATDVKALRDGENGRDDNAVIGAVILPQLSLRPGDNLLQVHGSVKVAGEGDASRLAGLTLIQYLLENREIAVKVVGSDRSSEVPWVADFFKQVVVSASLPAMGITSRLLDGASLVPPENSGLSSKSELFARATLRNQFGPSLTVHSLQVQAYQESHSDDVEPRFDDRMPVSLGEIQTPPNWGPLVISNEEPVHASLPFNLSADGASYVKILKNEASRKGIELQENLVEALEMFPTKDRGTSAPSLHSTTTASTNRKRRSTAGASSLGHASGSTQSQQRLPPLDLPNLVASALNSLKVAAHITAKVSLGNYEIPGNITFVQHQLPIAITVKTARAILPTVGAPLLDALMEQASISISRLKIIDLDEKGLNVEAEIGLTDFGPLDVEIHPDQGLDIRTLDPLDGIDPNTVLARIIFSEPLRGMAGSTDLLKTRLRILPSTGPRSVSNFATFVSELIKNEAVGLRVSSDTCRIVAGGAEFVAAISKTLNLPGLAGLKGLTIDEFEILDEVPAPTGPGRGRALSSASTSSSGSGSSSKEMAFLIRARVKIPHAGQLAVALSKIEAGIEYQGTQIGVVSAEDIVFSLAPGDLEFEANGYILVGREGLRENQPLDEYRREALAAFGRVASKLLAGRDIELTARGYRAFAMGDAALLTPSRAQIPSHLRSKASSNSVQMQRSASSQLSRSGSISTLTSGNTANNKQVPWLDQAFQKFSTTVLLRRQDIKPFIGGIELNRLHASFGDDGQLNVQIDEIMAQVQIPFPVNYTVLAIKAQIEVHFDGHGCIGRGDIDESSSTTGLREMSSSVSSGSSGASSGTNTSAANGARANGSSANGSMQLSNGTNGTSTASDGIGAAQHNHTSATPTTGHAIKQLRIKPTSFSLVTENSSGLAELIAHLADCDVSDKVSVRGRAAARVETALGELWVDIDLGEKRHPLTIQGLRGLRSSPVQYTNLQVVEASPEFLKIIFSLYLNNPSKSLSIMVGPSELTMGAYYRGSYVGRAYIGRGFELPCGPVNVHDIHFKYCPRPEDEKHVRDIPANFLSGRSTVLEIRGDDSSTQLPVLNPALKNIRLSFELKPMIDRTLIDSISITLGVSALTAAAVEATFVVNNPLGVPFDLCAMSFMASYQGSPFGSCTVQFQNNNPLRVPPGSPKQPGQQQSSPVIVTLAQPLEKMVGAFLKSKGSILLDLDVTAKVEIQGFQIPVFNYRQPKLPLNIKGLEAISKWMKFLP</sequence>
<dbReference type="OrthoDB" id="10039566at2759"/>
<evidence type="ECO:0000256" key="1">
    <source>
        <dbReference type="SAM" id="MobiDB-lite"/>
    </source>
</evidence>
<feature type="compositionally biased region" description="Polar residues" evidence="1">
    <location>
        <begin position="1189"/>
        <end position="1202"/>
    </location>
</feature>
<keyword evidence="3" id="KW-1185">Reference proteome</keyword>
<feature type="region of interest" description="Disordered" evidence="1">
    <location>
        <begin position="1017"/>
        <end position="1049"/>
    </location>
</feature>
<dbReference type="PANTHER" id="PTHR35895:SF1">
    <property type="entry name" value="LIPID-BINDING SERUM GLYCOPROTEIN C-TERMINAL DOMAIN-CONTAINING PROTEIN"/>
    <property type="match status" value="1"/>
</dbReference>
<feature type="region of interest" description="Disordered" evidence="1">
    <location>
        <begin position="1143"/>
        <end position="1220"/>
    </location>
</feature>
<dbReference type="InterPro" id="IPR022185">
    <property type="entry name" value="DUF3712"/>
</dbReference>
<feature type="compositionally biased region" description="Low complexity" evidence="1">
    <location>
        <begin position="1032"/>
        <end position="1044"/>
    </location>
</feature>
<feature type="region of interest" description="Disordered" evidence="1">
    <location>
        <begin position="591"/>
        <end position="637"/>
    </location>
</feature>
<dbReference type="EMBL" id="KZ819189">
    <property type="protein sequence ID" value="PWZ01864.1"/>
    <property type="molecule type" value="Genomic_DNA"/>
</dbReference>
<feature type="compositionally biased region" description="Polar residues" evidence="1">
    <location>
        <begin position="29"/>
        <end position="49"/>
    </location>
</feature>
<feature type="region of interest" description="Disordered" evidence="1">
    <location>
        <begin position="1"/>
        <end position="137"/>
    </location>
</feature>
<evidence type="ECO:0000313" key="3">
    <source>
        <dbReference type="Proteomes" id="UP000246740"/>
    </source>
</evidence>